<proteinExistence type="predicted"/>
<reference evidence="2" key="2">
    <citation type="submission" date="2020-09" db="EMBL/GenBank/DDBJ databases">
        <authorList>
            <person name="Sun Q."/>
            <person name="Zhou Y."/>
        </authorList>
    </citation>
    <scope>NUCLEOTIDE SEQUENCE</scope>
    <source>
        <strain evidence="2">CGMCC 1.12777</strain>
    </source>
</reference>
<dbReference type="InterPro" id="IPR020210">
    <property type="entry name" value="Uncharacterised_YpbF_TM"/>
</dbReference>
<sequence>MVDYIDQMYRNGEISEHTYYLLNKVKERKRKKDNYKKILYSLSLMVLILCAVALYTLFDGQGTQAEETISIANMLQNTFFTRILVAFLGVFTLWRFASKKYEEVDKEYEKLRIEIIERSQELWSHTYDKDSVVQAYHTLKQDYDINLYHK</sequence>
<keyword evidence="1" id="KW-0472">Membrane</keyword>
<dbReference type="AlphaFoldDB" id="A0A8J2ZUV0"/>
<feature type="transmembrane region" description="Helical" evidence="1">
    <location>
        <begin position="78"/>
        <end position="97"/>
    </location>
</feature>
<protein>
    <recommendedName>
        <fullName evidence="4">DUF2663 family protein</fullName>
    </recommendedName>
</protein>
<keyword evidence="1" id="KW-0812">Transmembrane</keyword>
<reference evidence="2" key="1">
    <citation type="journal article" date="2014" name="Int. J. Syst. Evol. Microbiol.">
        <title>Complete genome sequence of Corynebacterium casei LMG S-19264T (=DSM 44701T), isolated from a smear-ripened cheese.</title>
        <authorList>
            <consortium name="US DOE Joint Genome Institute (JGI-PGF)"/>
            <person name="Walter F."/>
            <person name="Albersmeier A."/>
            <person name="Kalinowski J."/>
            <person name="Ruckert C."/>
        </authorList>
    </citation>
    <scope>NUCLEOTIDE SEQUENCE</scope>
    <source>
        <strain evidence="2">CGMCC 1.12777</strain>
    </source>
</reference>
<comment type="caution">
    <text evidence="2">The sequence shown here is derived from an EMBL/GenBank/DDBJ whole genome shotgun (WGS) entry which is preliminary data.</text>
</comment>
<accession>A0A8J2ZUV0</accession>
<name>A0A8J2ZUV0_9BACL</name>
<keyword evidence="3" id="KW-1185">Reference proteome</keyword>
<dbReference type="EMBL" id="BMFV01000007">
    <property type="protein sequence ID" value="GGH79116.1"/>
    <property type="molecule type" value="Genomic_DNA"/>
</dbReference>
<dbReference type="Pfam" id="PF10864">
    <property type="entry name" value="DUF2663"/>
    <property type="match status" value="1"/>
</dbReference>
<gene>
    <name evidence="2" type="ORF">GCM10007096_13570</name>
</gene>
<feature type="transmembrane region" description="Helical" evidence="1">
    <location>
        <begin position="38"/>
        <end position="58"/>
    </location>
</feature>
<dbReference type="Proteomes" id="UP000656813">
    <property type="component" value="Unassembled WGS sequence"/>
</dbReference>
<dbReference type="RefSeq" id="WP_188496642.1">
    <property type="nucleotide sequence ID" value="NZ_BMFV01000007.1"/>
</dbReference>
<evidence type="ECO:0000313" key="2">
    <source>
        <dbReference type="EMBL" id="GGH79116.1"/>
    </source>
</evidence>
<evidence type="ECO:0000313" key="3">
    <source>
        <dbReference type="Proteomes" id="UP000656813"/>
    </source>
</evidence>
<organism evidence="2 3">
    <name type="scientific">Pullulanibacillus pueri</name>
    <dbReference type="NCBI Taxonomy" id="1437324"/>
    <lineage>
        <taxon>Bacteria</taxon>
        <taxon>Bacillati</taxon>
        <taxon>Bacillota</taxon>
        <taxon>Bacilli</taxon>
        <taxon>Bacillales</taxon>
        <taxon>Sporolactobacillaceae</taxon>
        <taxon>Pullulanibacillus</taxon>
    </lineage>
</organism>
<evidence type="ECO:0000256" key="1">
    <source>
        <dbReference type="SAM" id="Phobius"/>
    </source>
</evidence>
<keyword evidence="1" id="KW-1133">Transmembrane helix</keyword>
<evidence type="ECO:0008006" key="4">
    <source>
        <dbReference type="Google" id="ProtNLM"/>
    </source>
</evidence>